<organism evidence="2 3">
    <name type="scientific">Latilactobacillus curvatus JCM 1096 = DSM 20019</name>
    <dbReference type="NCBI Taxonomy" id="1293592"/>
    <lineage>
        <taxon>Bacteria</taxon>
        <taxon>Bacillati</taxon>
        <taxon>Bacillota</taxon>
        <taxon>Bacilli</taxon>
        <taxon>Lactobacillales</taxon>
        <taxon>Lactobacillaceae</taxon>
        <taxon>Latilactobacillus</taxon>
    </lineage>
</organism>
<evidence type="ECO:0000313" key="3">
    <source>
        <dbReference type="Proteomes" id="UP000050828"/>
    </source>
</evidence>
<keyword evidence="1" id="KW-1133">Transmembrane helix</keyword>
<gene>
    <name evidence="2" type="ORF">FC08_GL001573</name>
</gene>
<dbReference type="Proteomes" id="UP000050828">
    <property type="component" value="Unassembled WGS sequence"/>
</dbReference>
<keyword evidence="1" id="KW-0472">Membrane</keyword>
<sequence length="55" mass="6240">MPVLIIILGFAFIFQKPLVSAVTIVFGALLGLWLLRGIIVLMMLITLGHYWRQKN</sequence>
<feature type="transmembrane region" description="Helical" evidence="1">
    <location>
        <begin position="31"/>
        <end position="51"/>
    </location>
</feature>
<reference evidence="2 3" key="1">
    <citation type="journal article" date="2015" name="Genome Announc.">
        <title>Expanding the biotechnology potential of lactobacilli through comparative genomics of 213 strains and associated genera.</title>
        <authorList>
            <person name="Sun Z."/>
            <person name="Harris H.M."/>
            <person name="McCann A."/>
            <person name="Guo C."/>
            <person name="Argimon S."/>
            <person name="Zhang W."/>
            <person name="Yang X."/>
            <person name="Jeffery I.B."/>
            <person name="Cooney J.C."/>
            <person name="Kagawa T.F."/>
            <person name="Liu W."/>
            <person name="Song Y."/>
            <person name="Salvetti E."/>
            <person name="Wrobel A."/>
            <person name="Rasinkangas P."/>
            <person name="Parkhill J."/>
            <person name="Rea M.C."/>
            <person name="O'Sullivan O."/>
            <person name="Ritari J."/>
            <person name="Douillard F.P."/>
            <person name="Paul Ross R."/>
            <person name="Yang R."/>
            <person name="Briner A.E."/>
            <person name="Felis G.E."/>
            <person name="de Vos W.M."/>
            <person name="Barrangou R."/>
            <person name="Klaenhammer T.R."/>
            <person name="Caufield P.W."/>
            <person name="Cui Y."/>
            <person name="Zhang H."/>
            <person name="O'Toole P.W."/>
        </authorList>
    </citation>
    <scope>NUCLEOTIDE SEQUENCE [LARGE SCALE GENOMIC DNA]</scope>
    <source>
        <strain evidence="2 3">DSM 20019</strain>
    </source>
</reference>
<proteinExistence type="predicted"/>
<evidence type="ECO:0000256" key="1">
    <source>
        <dbReference type="SAM" id="Phobius"/>
    </source>
</evidence>
<comment type="caution">
    <text evidence="2">The sequence shown here is derived from an EMBL/GenBank/DDBJ whole genome shotgun (WGS) entry which is preliminary data.</text>
</comment>
<name>A0AAJ0LDQ3_LATCU</name>
<dbReference type="RefSeq" id="WP_004265902.1">
    <property type="nucleotide sequence ID" value="NZ_AZDL01000073.1"/>
</dbReference>
<keyword evidence="1" id="KW-0812">Transmembrane</keyword>
<dbReference type="EMBL" id="AZDL01000073">
    <property type="protein sequence ID" value="KRK90199.1"/>
    <property type="molecule type" value="Genomic_DNA"/>
</dbReference>
<dbReference type="GeneID" id="49611751"/>
<dbReference type="AlphaFoldDB" id="A0AAJ0LDQ3"/>
<evidence type="ECO:0000313" key="2">
    <source>
        <dbReference type="EMBL" id="KRK90199.1"/>
    </source>
</evidence>
<protein>
    <submittedName>
        <fullName evidence="2">Uncharacterized protein</fullName>
    </submittedName>
</protein>
<accession>A0AAJ0LDQ3</accession>